<dbReference type="GO" id="GO:0003700">
    <property type="term" value="F:DNA-binding transcription factor activity"/>
    <property type="evidence" value="ECO:0007669"/>
    <property type="project" value="InterPro"/>
</dbReference>
<dbReference type="SMART" id="SM00342">
    <property type="entry name" value="HTH_ARAC"/>
    <property type="match status" value="1"/>
</dbReference>
<dbReference type="GO" id="GO:0043565">
    <property type="term" value="F:sequence-specific DNA binding"/>
    <property type="evidence" value="ECO:0007669"/>
    <property type="project" value="InterPro"/>
</dbReference>
<dbReference type="Pfam" id="PF12833">
    <property type="entry name" value="HTH_18"/>
    <property type="match status" value="1"/>
</dbReference>
<accession>A0A1W2FU19</accession>
<feature type="domain" description="HTH araC/xylS-type" evidence="4">
    <location>
        <begin position="223"/>
        <end position="325"/>
    </location>
</feature>
<dbReference type="InterPro" id="IPR050204">
    <property type="entry name" value="AraC_XylS_family_regulators"/>
</dbReference>
<protein>
    <submittedName>
        <fullName evidence="5">AraC-type DNA-binding protein</fullName>
    </submittedName>
</protein>
<dbReference type="Proteomes" id="UP000192674">
    <property type="component" value="Unassembled WGS sequence"/>
</dbReference>
<dbReference type="OrthoDB" id="5464689at2"/>
<keyword evidence="3" id="KW-0804">Transcription</keyword>
<dbReference type="InterPro" id="IPR009057">
    <property type="entry name" value="Homeodomain-like_sf"/>
</dbReference>
<dbReference type="AlphaFoldDB" id="A0A1W2FU19"/>
<dbReference type="InterPro" id="IPR035418">
    <property type="entry name" value="AraC-bd_2"/>
</dbReference>
<dbReference type="Pfam" id="PF14525">
    <property type="entry name" value="AraC_binding_2"/>
    <property type="match status" value="1"/>
</dbReference>
<evidence type="ECO:0000313" key="5">
    <source>
        <dbReference type="EMBL" id="SMD25274.1"/>
    </source>
</evidence>
<evidence type="ECO:0000313" key="6">
    <source>
        <dbReference type="Proteomes" id="UP000192674"/>
    </source>
</evidence>
<gene>
    <name evidence="5" type="ORF">SAMN05661093_09012</name>
</gene>
<dbReference type="InterPro" id="IPR018060">
    <property type="entry name" value="HTH_AraC"/>
</dbReference>
<keyword evidence="2 5" id="KW-0238">DNA-binding</keyword>
<evidence type="ECO:0000256" key="1">
    <source>
        <dbReference type="ARBA" id="ARBA00023015"/>
    </source>
</evidence>
<name>A0A1W2FU19_KIBAR</name>
<dbReference type="SUPFAM" id="SSF46689">
    <property type="entry name" value="Homeodomain-like"/>
    <property type="match status" value="2"/>
</dbReference>
<keyword evidence="1" id="KW-0805">Transcription regulation</keyword>
<keyword evidence="6" id="KW-1185">Reference proteome</keyword>
<dbReference type="PANTHER" id="PTHR46796">
    <property type="entry name" value="HTH-TYPE TRANSCRIPTIONAL ACTIVATOR RHAS-RELATED"/>
    <property type="match status" value="1"/>
</dbReference>
<evidence type="ECO:0000259" key="4">
    <source>
        <dbReference type="PROSITE" id="PS01124"/>
    </source>
</evidence>
<dbReference type="PROSITE" id="PS01124">
    <property type="entry name" value="HTH_ARAC_FAMILY_2"/>
    <property type="match status" value="1"/>
</dbReference>
<dbReference type="EMBL" id="FWXV01000011">
    <property type="protein sequence ID" value="SMD25274.1"/>
    <property type="molecule type" value="Genomic_DNA"/>
</dbReference>
<dbReference type="PANTHER" id="PTHR46796:SF12">
    <property type="entry name" value="HTH-TYPE DNA-BINDING TRANSCRIPTIONAL ACTIVATOR EUTR"/>
    <property type="match status" value="1"/>
</dbReference>
<proteinExistence type="predicted"/>
<evidence type="ECO:0000256" key="3">
    <source>
        <dbReference type="ARBA" id="ARBA00023163"/>
    </source>
</evidence>
<evidence type="ECO:0000256" key="2">
    <source>
        <dbReference type="ARBA" id="ARBA00023125"/>
    </source>
</evidence>
<sequence length="325" mass="35480">MGDIDVPYALSIHTDDPFEARVRTQEFLGCAHRMTVLDRDRPFLARVRHRSMNGLGLMSSVYGSAVEIGCSPPIHLVTVNFVHGGQMFVDDGGATTVADPGRGAVFCFHEELTMRWSPGMRQLMLTIDKSMIERHLRTLLDTAPHEPVRFTGEVDLADGGQGIVAAVGTFQRALELCGKQGPPPVLAAEIEHGILTALLLGQPNNYTDRIFGARTLPAPRVVRRVTELIDSAPQTAFTVADLAAFAGVSARSLHAAFRRQLGSTPMSYVRKRRLEHAHDELLSLDPAAGIKVIDVALRHGFTHAGRFAAAYRARFGESPSATLRR</sequence>
<dbReference type="RefSeq" id="WP_160097138.1">
    <property type="nucleotide sequence ID" value="NZ_FWXV01000011.1"/>
</dbReference>
<reference evidence="5 6" key="1">
    <citation type="submission" date="2017-04" db="EMBL/GenBank/DDBJ databases">
        <authorList>
            <person name="Afonso C.L."/>
            <person name="Miller P.J."/>
            <person name="Scott M.A."/>
            <person name="Spackman E."/>
            <person name="Goraichik I."/>
            <person name="Dimitrov K.M."/>
            <person name="Suarez D.L."/>
            <person name="Swayne D.E."/>
        </authorList>
    </citation>
    <scope>NUCLEOTIDE SEQUENCE [LARGE SCALE GENOMIC DNA]</scope>
    <source>
        <strain evidence="5 6">DSM 43828</strain>
    </source>
</reference>
<dbReference type="Gene3D" id="1.10.10.60">
    <property type="entry name" value="Homeodomain-like"/>
    <property type="match status" value="1"/>
</dbReference>
<organism evidence="5 6">
    <name type="scientific">Kibdelosporangium aridum</name>
    <dbReference type="NCBI Taxonomy" id="2030"/>
    <lineage>
        <taxon>Bacteria</taxon>
        <taxon>Bacillati</taxon>
        <taxon>Actinomycetota</taxon>
        <taxon>Actinomycetes</taxon>
        <taxon>Pseudonocardiales</taxon>
        <taxon>Pseudonocardiaceae</taxon>
        <taxon>Kibdelosporangium</taxon>
    </lineage>
</organism>